<comment type="caution">
    <text evidence="2">The sequence shown here is derived from an EMBL/GenBank/DDBJ whole genome shotgun (WGS) entry which is preliminary data.</text>
</comment>
<dbReference type="InterPro" id="IPR010730">
    <property type="entry name" value="HET"/>
</dbReference>
<gene>
    <name evidence="2" type="ORF">FSARC_176</name>
</gene>
<dbReference type="EMBL" id="JABEXW010000012">
    <property type="protein sequence ID" value="KAF4973567.1"/>
    <property type="molecule type" value="Genomic_DNA"/>
</dbReference>
<reference evidence="2" key="1">
    <citation type="journal article" date="2020" name="BMC Genomics">
        <title>Correction to: Identification and distribution of gene clusters required for synthesis of sphingolipid metabolism inhibitors in diverse species of the filamentous fungus Fusarium.</title>
        <authorList>
            <person name="Kim H.S."/>
            <person name="Lohmar J.M."/>
            <person name="Busman M."/>
            <person name="Brown D.W."/>
            <person name="Naumann T.A."/>
            <person name="Divon H.H."/>
            <person name="Lysoe E."/>
            <person name="Uhlig S."/>
            <person name="Proctor R.H."/>
        </authorList>
    </citation>
    <scope>NUCLEOTIDE SEQUENCE</scope>
    <source>
        <strain evidence="2">NRRL 20472</strain>
    </source>
</reference>
<evidence type="ECO:0000313" key="3">
    <source>
        <dbReference type="Proteomes" id="UP000622797"/>
    </source>
</evidence>
<dbReference type="AlphaFoldDB" id="A0A8H4UBW8"/>
<sequence>MNSLETIWGQLPRTIQHAIEFVACIGEEYLWIDRLCIVQDDDVSKGEQIRHMAFIYGNAYFTLVAAAAYSATGGLRGIKDVTPSMYHNRRSDEGHYGLIARSPWNRRGWTLQELVFSQRALFFHHNKVTWECHCAVWHEDSSPKDLSTKNCLGTYAPDTRGFRYSPWPNLEEFYRLATSYSRRELTFLTDVLPAFAGITTALTRCFPGGFLFGLPEIAFDVALLWRTLDGGSFRSRLDGGLVPSWSWMICFDLESSADFLPWASAFSYVDNSNFHGDDPQTHGSAWNRKSLPKGFLGGLITKPFCSWYAKESRGNRRIANNLDEFKDCSIDPTHELPLGWLKDGDLFHHPCDPERRFKYPISLVTNEEEVDQTKEASFYISCKTERAWFFSLPEDGGLAAHKLERDGVVNLYDSKETWVGCLRVQTRIKLWRLLCRKEKIELTAISIGSIDSDASGWTHLDEHPELERQNRGVFEFYNVLLVEWKDGVAYRHGIGRVDKLAWERQSREELELILG</sequence>
<proteinExistence type="predicted"/>
<dbReference type="OrthoDB" id="5135333at2759"/>
<dbReference type="PANTHER" id="PTHR33112">
    <property type="entry name" value="DOMAIN PROTEIN, PUTATIVE-RELATED"/>
    <property type="match status" value="1"/>
</dbReference>
<organism evidence="2 3">
    <name type="scientific">Fusarium sarcochroum</name>
    <dbReference type="NCBI Taxonomy" id="1208366"/>
    <lineage>
        <taxon>Eukaryota</taxon>
        <taxon>Fungi</taxon>
        <taxon>Dikarya</taxon>
        <taxon>Ascomycota</taxon>
        <taxon>Pezizomycotina</taxon>
        <taxon>Sordariomycetes</taxon>
        <taxon>Hypocreomycetidae</taxon>
        <taxon>Hypocreales</taxon>
        <taxon>Nectriaceae</taxon>
        <taxon>Fusarium</taxon>
        <taxon>Fusarium lateritium species complex</taxon>
    </lineage>
</organism>
<dbReference type="Pfam" id="PF06985">
    <property type="entry name" value="HET"/>
    <property type="match status" value="1"/>
</dbReference>
<accession>A0A8H4UBW8</accession>
<evidence type="ECO:0000313" key="2">
    <source>
        <dbReference type="EMBL" id="KAF4973567.1"/>
    </source>
</evidence>
<keyword evidence="3" id="KW-1185">Reference proteome</keyword>
<dbReference type="Proteomes" id="UP000622797">
    <property type="component" value="Unassembled WGS sequence"/>
</dbReference>
<name>A0A8H4UBW8_9HYPO</name>
<reference evidence="2" key="2">
    <citation type="submission" date="2020-05" db="EMBL/GenBank/DDBJ databases">
        <authorList>
            <person name="Kim H.-S."/>
            <person name="Proctor R.H."/>
            <person name="Brown D.W."/>
        </authorList>
    </citation>
    <scope>NUCLEOTIDE SEQUENCE</scope>
    <source>
        <strain evidence="2">NRRL 20472</strain>
    </source>
</reference>
<evidence type="ECO:0000259" key="1">
    <source>
        <dbReference type="Pfam" id="PF06985"/>
    </source>
</evidence>
<feature type="domain" description="Heterokaryon incompatibility" evidence="1">
    <location>
        <begin position="9"/>
        <end position="113"/>
    </location>
</feature>
<protein>
    <recommendedName>
        <fullName evidence="1">Heterokaryon incompatibility domain-containing protein</fullName>
    </recommendedName>
</protein>
<dbReference type="PANTHER" id="PTHR33112:SF12">
    <property type="entry name" value="HETEROKARYON INCOMPATIBILITY DOMAIN-CONTAINING PROTEIN"/>
    <property type="match status" value="1"/>
</dbReference>